<keyword evidence="2" id="KW-0436">Ligase</keyword>
<dbReference type="InterPro" id="IPR050237">
    <property type="entry name" value="ATP-dep_AMP-bd_enzyme"/>
</dbReference>
<sequence length="338" mass="37951">MFIDFTQKDAWRALSPRTPFQQEVLSFLEEWYSGSRTVMVQTSGSTGVPKRFPVEKDKMRFSARQTCAFLGLGYGDLSVLCLPVAYISGKMMLVRAIESRMRLVVLEPSLSPLSEWDTEVDFCAMTPLQVEHSLSKIHHLKNLIIGGAAVSSILKLKLSTQKNKIYETYGMSETLSHIALKQIAPCAEEYFTVFGGVDIDTDARGCLSIFAPDLCDGRLQTNDLVELKNDKAFRFLGRVDNVINSGGAKIFPEVLEQKIKNVIPNEVIFLGLEDMVLGQRLVLVVEGESSQELISKLERITYEKSFHRPKDIIFVKEIPRTPNGKVSRPALKKLLDND</sequence>
<feature type="domain" description="AMP-dependent synthetase/ligase" evidence="1">
    <location>
        <begin position="40"/>
        <end position="180"/>
    </location>
</feature>
<name>A0A1G6YDI2_9FLAO</name>
<gene>
    <name evidence="2" type="ORF">SAMN05421544_101101</name>
</gene>
<keyword evidence="3" id="KW-1185">Reference proteome</keyword>
<dbReference type="InterPro" id="IPR042099">
    <property type="entry name" value="ANL_N_sf"/>
</dbReference>
<dbReference type="Gene3D" id="3.30.300.30">
    <property type="match status" value="1"/>
</dbReference>
<dbReference type="Gene3D" id="3.40.50.12780">
    <property type="entry name" value="N-terminal domain of ligase-like"/>
    <property type="match status" value="1"/>
</dbReference>
<evidence type="ECO:0000259" key="1">
    <source>
        <dbReference type="Pfam" id="PF00501"/>
    </source>
</evidence>
<dbReference type="SUPFAM" id="SSF56801">
    <property type="entry name" value="Acetyl-CoA synthetase-like"/>
    <property type="match status" value="1"/>
</dbReference>
<dbReference type="EMBL" id="FNAS01000001">
    <property type="protein sequence ID" value="SDD87777.1"/>
    <property type="molecule type" value="Genomic_DNA"/>
</dbReference>
<reference evidence="2 3" key="1">
    <citation type="submission" date="2016-10" db="EMBL/GenBank/DDBJ databases">
        <authorList>
            <person name="de Groot N.N."/>
        </authorList>
    </citation>
    <scope>NUCLEOTIDE SEQUENCE [LARGE SCALE GENOMIC DNA]</scope>
    <source>
        <strain evidence="2 3">DSM 24015</strain>
    </source>
</reference>
<evidence type="ECO:0000313" key="2">
    <source>
        <dbReference type="EMBL" id="SDD87777.1"/>
    </source>
</evidence>
<dbReference type="Proteomes" id="UP000198517">
    <property type="component" value="Unassembled WGS sequence"/>
</dbReference>
<dbReference type="InterPro" id="IPR000873">
    <property type="entry name" value="AMP-dep_synth/lig_dom"/>
</dbReference>
<protein>
    <submittedName>
        <fullName evidence="2">O-succinylbenzoic acid--CoA ligase</fullName>
    </submittedName>
</protein>
<dbReference type="Pfam" id="PF00501">
    <property type="entry name" value="AMP-binding"/>
    <property type="match status" value="1"/>
</dbReference>
<dbReference type="AlphaFoldDB" id="A0A1G6YDI2"/>
<evidence type="ECO:0000313" key="3">
    <source>
        <dbReference type="Proteomes" id="UP000198517"/>
    </source>
</evidence>
<proteinExistence type="predicted"/>
<dbReference type="InterPro" id="IPR045851">
    <property type="entry name" value="AMP-bd_C_sf"/>
</dbReference>
<dbReference type="PANTHER" id="PTHR43767">
    <property type="entry name" value="LONG-CHAIN-FATTY-ACID--COA LIGASE"/>
    <property type="match status" value="1"/>
</dbReference>
<dbReference type="RefSeq" id="WP_176763210.1">
    <property type="nucleotide sequence ID" value="NZ_FNAS01000001.1"/>
</dbReference>
<accession>A0A1G6YDI2</accession>
<dbReference type="PANTHER" id="PTHR43767:SF10">
    <property type="entry name" value="SURFACTIN SYNTHASE SUBUNIT 1"/>
    <property type="match status" value="1"/>
</dbReference>
<dbReference type="GO" id="GO:0016874">
    <property type="term" value="F:ligase activity"/>
    <property type="evidence" value="ECO:0007669"/>
    <property type="project" value="UniProtKB-KW"/>
</dbReference>
<organism evidence="2 3">
    <name type="scientific">Riemerella columbipharyngis</name>
    <dbReference type="NCBI Taxonomy" id="1071918"/>
    <lineage>
        <taxon>Bacteria</taxon>
        <taxon>Pseudomonadati</taxon>
        <taxon>Bacteroidota</taxon>
        <taxon>Flavobacteriia</taxon>
        <taxon>Flavobacteriales</taxon>
        <taxon>Weeksellaceae</taxon>
        <taxon>Riemerella</taxon>
    </lineage>
</organism>
<dbReference type="STRING" id="1071918.SAMN05421544_101101"/>